<evidence type="ECO:0000256" key="4">
    <source>
        <dbReference type="ARBA" id="ARBA00022692"/>
    </source>
</evidence>
<evidence type="ECO:0000256" key="3">
    <source>
        <dbReference type="ARBA" id="ARBA00017057"/>
    </source>
</evidence>
<keyword evidence="7 9" id="KW-0472">Membrane</keyword>
<evidence type="ECO:0000256" key="7">
    <source>
        <dbReference type="ARBA" id="ARBA00023136"/>
    </source>
</evidence>
<evidence type="ECO:0000256" key="6">
    <source>
        <dbReference type="ARBA" id="ARBA00022989"/>
    </source>
</evidence>
<protein>
    <recommendedName>
        <fullName evidence="3 9">Signal peptidase complex subunit 2</fullName>
    </recommendedName>
</protein>
<comment type="caution">
    <text evidence="10">The sequence shown here is derived from an EMBL/GenBank/DDBJ whole genome shotgun (WGS) entry which is preliminary data.</text>
</comment>
<dbReference type="AlphaFoldDB" id="A0A8T0G947"/>
<dbReference type="GO" id="GO:0005787">
    <property type="term" value="C:signal peptidase complex"/>
    <property type="evidence" value="ECO:0007669"/>
    <property type="project" value="UniProtKB-UniRule"/>
</dbReference>
<dbReference type="PANTHER" id="PTHR13085:SF0">
    <property type="entry name" value="SIGNAL PEPTIDASE COMPLEX SUBUNIT 2"/>
    <property type="match status" value="1"/>
</dbReference>
<accession>A0A8T0G947</accession>
<gene>
    <name evidence="10" type="ORF">KC19_12G181900</name>
</gene>
<keyword evidence="5 9" id="KW-0256">Endoplasmic reticulum</keyword>
<evidence type="ECO:0000256" key="8">
    <source>
        <dbReference type="ARBA" id="ARBA00045608"/>
    </source>
</evidence>
<keyword evidence="4 9" id="KW-0812">Transmembrane</keyword>
<evidence type="ECO:0000256" key="9">
    <source>
        <dbReference type="RuleBase" id="RU368033"/>
    </source>
</evidence>
<evidence type="ECO:0000256" key="2">
    <source>
        <dbReference type="ARBA" id="ARBA00007324"/>
    </source>
</evidence>
<feature type="transmembrane region" description="Helical" evidence="9">
    <location>
        <begin position="114"/>
        <end position="131"/>
    </location>
</feature>
<evidence type="ECO:0000256" key="1">
    <source>
        <dbReference type="ARBA" id="ARBA00004477"/>
    </source>
</evidence>
<comment type="similarity">
    <text evidence="2 9">Belongs to the SPCS2 family.</text>
</comment>
<dbReference type="GO" id="GO:0006465">
    <property type="term" value="P:signal peptide processing"/>
    <property type="evidence" value="ECO:0007669"/>
    <property type="project" value="UniProtKB-UniRule"/>
</dbReference>
<comment type="function">
    <text evidence="8 9">Component of the signal peptidase complex (SPC) which catalyzes the cleavage of N-terminal signal sequences from nascent proteins as they are translocated into the lumen of the endoplasmic reticulum. Enhances the enzymatic activity of SPC and facilitates the interactions between different components of the translocation site.</text>
</comment>
<organism evidence="10 11">
    <name type="scientific">Ceratodon purpureus</name>
    <name type="common">Fire moss</name>
    <name type="synonym">Dicranum purpureum</name>
    <dbReference type="NCBI Taxonomy" id="3225"/>
    <lineage>
        <taxon>Eukaryota</taxon>
        <taxon>Viridiplantae</taxon>
        <taxon>Streptophyta</taxon>
        <taxon>Embryophyta</taxon>
        <taxon>Bryophyta</taxon>
        <taxon>Bryophytina</taxon>
        <taxon>Bryopsida</taxon>
        <taxon>Dicranidae</taxon>
        <taxon>Pseudoditrichales</taxon>
        <taxon>Ditrichaceae</taxon>
        <taxon>Ceratodon</taxon>
    </lineage>
</organism>
<dbReference type="InterPro" id="IPR009582">
    <property type="entry name" value="Spc2/SPCS2"/>
</dbReference>
<comment type="subcellular location">
    <subcellularLocation>
        <location evidence="1 9">Endoplasmic reticulum membrane</location>
        <topology evidence="1 9">Multi-pass membrane protein</topology>
    </subcellularLocation>
</comment>
<dbReference type="GO" id="GO:0008233">
    <property type="term" value="F:peptidase activity"/>
    <property type="evidence" value="ECO:0007669"/>
    <property type="project" value="UniProtKB-UniRule"/>
</dbReference>
<name>A0A8T0G947_CERPU</name>
<sequence>MLQTLTDVAVSAAERRWLVYQPWTAAAPRERKGGRRGECCVFWSEELWRCRCGVVDLAAMAMAALPAKDAALITATTKKGANLHDPYCLKRVLDDATSEVVLGRGYVENVSLSNLKMAIGLITCAIALAAQFYPKKFPENKTFLIGCIILYVLFNVLLQYVILTKEKQHILFTHPKSFSGTGLAISSKLPRYSDMYTLQIASADPEHIAAHPPVELTKSVTKWFTKDGVLAEGIFWDDVESLIDDYENESRKSK</sequence>
<evidence type="ECO:0000256" key="5">
    <source>
        <dbReference type="ARBA" id="ARBA00022824"/>
    </source>
</evidence>
<keyword evidence="6 9" id="KW-1133">Transmembrane helix</keyword>
<evidence type="ECO:0000313" key="11">
    <source>
        <dbReference type="Proteomes" id="UP000822688"/>
    </source>
</evidence>
<feature type="transmembrane region" description="Helical" evidence="9">
    <location>
        <begin position="143"/>
        <end position="163"/>
    </location>
</feature>
<dbReference type="Pfam" id="PF06703">
    <property type="entry name" value="SPC25"/>
    <property type="match status" value="1"/>
</dbReference>
<reference evidence="10" key="1">
    <citation type="submission" date="2020-06" db="EMBL/GenBank/DDBJ databases">
        <title>WGS assembly of Ceratodon purpureus strain R40.</title>
        <authorList>
            <person name="Carey S.B."/>
            <person name="Jenkins J."/>
            <person name="Shu S."/>
            <person name="Lovell J.T."/>
            <person name="Sreedasyam A."/>
            <person name="Maumus F."/>
            <person name="Tiley G.P."/>
            <person name="Fernandez-Pozo N."/>
            <person name="Barry K."/>
            <person name="Chen C."/>
            <person name="Wang M."/>
            <person name="Lipzen A."/>
            <person name="Daum C."/>
            <person name="Saski C.A."/>
            <person name="Payton A.C."/>
            <person name="Mcbreen J.C."/>
            <person name="Conrad R.E."/>
            <person name="Kollar L.M."/>
            <person name="Olsson S."/>
            <person name="Huttunen S."/>
            <person name="Landis J.B."/>
            <person name="Wickett N.J."/>
            <person name="Johnson M.G."/>
            <person name="Rensing S.A."/>
            <person name="Grimwood J."/>
            <person name="Schmutz J."/>
            <person name="Mcdaniel S.F."/>
        </authorList>
    </citation>
    <scope>NUCLEOTIDE SEQUENCE</scope>
    <source>
        <strain evidence="10">R40</strain>
    </source>
</reference>
<dbReference type="PANTHER" id="PTHR13085">
    <property type="entry name" value="MICROSOMAL SIGNAL PEPTIDASE 25 KDA SUBUNIT"/>
    <property type="match status" value="1"/>
</dbReference>
<evidence type="ECO:0000313" key="10">
    <source>
        <dbReference type="EMBL" id="KAG0555611.1"/>
    </source>
</evidence>
<dbReference type="Proteomes" id="UP000822688">
    <property type="component" value="Chromosome 12"/>
</dbReference>
<proteinExistence type="inferred from homology"/>
<dbReference type="GO" id="GO:0045047">
    <property type="term" value="P:protein targeting to ER"/>
    <property type="evidence" value="ECO:0007669"/>
    <property type="project" value="TreeGrafter"/>
</dbReference>
<dbReference type="EMBL" id="CM026433">
    <property type="protein sequence ID" value="KAG0555611.1"/>
    <property type="molecule type" value="Genomic_DNA"/>
</dbReference>
<keyword evidence="11" id="KW-1185">Reference proteome</keyword>